<gene>
    <name evidence="2" type="ORF">CAUS1442_LOCUS10003</name>
</gene>
<dbReference type="EMBL" id="HBEF01016004">
    <property type="protein sequence ID" value="CAD8337875.1"/>
    <property type="molecule type" value="Transcribed_RNA"/>
</dbReference>
<feature type="region of interest" description="Disordered" evidence="1">
    <location>
        <begin position="1"/>
        <end position="38"/>
    </location>
</feature>
<proteinExistence type="predicted"/>
<reference evidence="2" key="1">
    <citation type="submission" date="2021-01" db="EMBL/GenBank/DDBJ databases">
        <authorList>
            <person name="Corre E."/>
            <person name="Pelletier E."/>
            <person name="Niang G."/>
            <person name="Scheremetjew M."/>
            <person name="Finn R."/>
            <person name="Kale V."/>
            <person name="Holt S."/>
            <person name="Cochrane G."/>
            <person name="Meng A."/>
            <person name="Brown T."/>
            <person name="Cohen L."/>
        </authorList>
    </citation>
    <scope>NUCLEOTIDE SEQUENCE</scope>
    <source>
        <strain evidence="2">CCMP3328</strain>
    </source>
</reference>
<evidence type="ECO:0000256" key="1">
    <source>
        <dbReference type="SAM" id="MobiDB-lite"/>
    </source>
</evidence>
<organism evidence="2">
    <name type="scientific">Craspedostauros australis</name>
    <dbReference type="NCBI Taxonomy" id="1486917"/>
    <lineage>
        <taxon>Eukaryota</taxon>
        <taxon>Sar</taxon>
        <taxon>Stramenopiles</taxon>
        <taxon>Ochrophyta</taxon>
        <taxon>Bacillariophyta</taxon>
        <taxon>Bacillariophyceae</taxon>
        <taxon>Bacillariophycidae</taxon>
        <taxon>Naviculales</taxon>
        <taxon>Naviculaceae</taxon>
        <taxon>Craspedostauros</taxon>
    </lineage>
</organism>
<evidence type="ECO:0000313" key="2">
    <source>
        <dbReference type="EMBL" id="CAD8337875.1"/>
    </source>
</evidence>
<sequence length="139" mass="14492">MGDSNLNGPASGSSSSCQPGNIPLNDSSAVSQTQPIHTHVHMGSQSLLRYWGSSSVHSFPHLGESGASTSQSEMPSRHPVCCPSKGGGVPWTAMGNAQAASSDRTTQIIDILDSVLDILNDEDDGCDDGIDDELLHFLG</sequence>
<feature type="compositionally biased region" description="Polar residues" evidence="1">
    <location>
        <begin position="1"/>
        <end position="36"/>
    </location>
</feature>
<accession>A0A7R9WWI4</accession>
<feature type="region of interest" description="Disordered" evidence="1">
    <location>
        <begin position="61"/>
        <end position="83"/>
    </location>
</feature>
<dbReference type="AlphaFoldDB" id="A0A7R9WWI4"/>
<protein>
    <submittedName>
        <fullName evidence="2">Uncharacterized protein</fullName>
    </submittedName>
</protein>
<name>A0A7R9WWI4_9STRA</name>